<organism evidence="4 5">
    <name type="scientific">Candidatus Yanofskybacteria bacterium RIFCSPLOWO2_01_FULL_49_25</name>
    <dbReference type="NCBI Taxonomy" id="1802701"/>
    <lineage>
        <taxon>Bacteria</taxon>
        <taxon>Candidatus Yanofskyibacteriota</taxon>
    </lineage>
</organism>
<dbReference type="Gene3D" id="3.90.79.10">
    <property type="entry name" value="Nucleoside Triphosphate Pyrophosphohydrolase"/>
    <property type="match status" value="1"/>
</dbReference>
<comment type="caution">
    <text evidence="4">The sequence shown here is derived from an EMBL/GenBank/DDBJ whole genome shotgun (WGS) entry which is preliminary data.</text>
</comment>
<dbReference type="PROSITE" id="PS00893">
    <property type="entry name" value="NUDIX_BOX"/>
    <property type="match status" value="1"/>
</dbReference>
<evidence type="ECO:0000259" key="3">
    <source>
        <dbReference type="PROSITE" id="PS51462"/>
    </source>
</evidence>
<evidence type="ECO:0000256" key="1">
    <source>
        <dbReference type="ARBA" id="ARBA00001946"/>
    </source>
</evidence>
<proteinExistence type="predicted"/>
<feature type="domain" description="Nudix hydrolase" evidence="3">
    <location>
        <begin position="21"/>
        <end position="155"/>
    </location>
</feature>
<dbReference type="PANTHER" id="PTHR43046">
    <property type="entry name" value="GDP-MANNOSE MANNOSYL HYDROLASE"/>
    <property type="match status" value="1"/>
</dbReference>
<evidence type="ECO:0000256" key="2">
    <source>
        <dbReference type="ARBA" id="ARBA00022801"/>
    </source>
</evidence>
<dbReference type="EMBL" id="MGKP01000024">
    <property type="protein sequence ID" value="OGN28048.1"/>
    <property type="molecule type" value="Genomic_DNA"/>
</dbReference>
<comment type="cofactor">
    <cofactor evidence="1">
        <name>Mg(2+)</name>
        <dbReference type="ChEBI" id="CHEBI:18420"/>
    </cofactor>
</comment>
<dbReference type="PANTHER" id="PTHR43046:SF2">
    <property type="entry name" value="8-OXO-DGTP DIPHOSPHATASE-RELATED"/>
    <property type="match status" value="1"/>
</dbReference>
<keyword evidence="2" id="KW-0378">Hydrolase</keyword>
<dbReference type="Pfam" id="PF00293">
    <property type="entry name" value="NUDIX"/>
    <property type="match status" value="1"/>
</dbReference>
<evidence type="ECO:0000313" key="4">
    <source>
        <dbReference type="EMBL" id="OGN28048.1"/>
    </source>
</evidence>
<evidence type="ECO:0000313" key="5">
    <source>
        <dbReference type="Proteomes" id="UP000179047"/>
    </source>
</evidence>
<dbReference type="InterPro" id="IPR020084">
    <property type="entry name" value="NUDIX_hydrolase_CS"/>
</dbReference>
<gene>
    <name evidence="4" type="ORF">A3A33_03875</name>
</gene>
<dbReference type="GO" id="GO:0016787">
    <property type="term" value="F:hydrolase activity"/>
    <property type="evidence" value="ECO:0007669"/>
    <property type="project" value="UniProtKB-KW"/>
</dbReference>
<dbReference type="InterPro" id="IPR015797">
    <property type="entry name" value="NUDIX_hydrolase-like_dom_sf"/>
</dbReference>
<dbReference type="Proteomes" id="UP000179047">
    <property type="component" value="Unassembled WGS sequence"/>
</dbReference>
<protein>
    <recommendedName>
        <fullName evidence="3">Nudix hydrolase domain-containing protein</fullName>
    </recommendedName>
</protein>
<dbReference type="SUPFAM" id="SSF55811">
    <property type="entry name" value="Nudix"/>
    <property type="match status" value="1"/>
</dbReference>
<sequence>MKQKKKIIPLTRAHDLKRGVDYIGITVCFFCHDGKGNFVMHKRSIHCRDEVGRWDAGGGSMEFGETFEQAVRREVMEEYGTPILELAHIATNNVLRNNNGTPTHWIANIFSCRIDAKKVKNNDPQYIDEIGWFTEDAFPQPLHSKFLEHFEYIKKAGILKTKKTESSTRRRRGV</sequence>
<dbReference type="PROSITE" id="PS51462">
    <property type="entry name" value="NUDIX"/>
    <property type="match status" value="1"/>
</dbReference>
<dbReference type="AlphaFoldDB" id="A0A1F8GTV1"/>
<name>A0A1F8GTV1_9BACT</name>
<reference evidence="4 5" key="1">
    <citation type="journal article" date="2016" name="Nat. Commun.">
        <title>Thousands of microbial genomes shed light on interconnected biogeochemical processes in an aquifer system.</title>
        <authorList>
            <person name="Anantharaman K."/>
            <person name="Brown C.T."/>
            <person name="Hug L.A."/>
            <person name="Sharon I."/>
            <person name="Castelle C.J."/>
            <person name="Probst A.J."/>
            <person name="Thomas B.C."/>
            <person name="Singh A."/>
            <person name="Wilkins M.J."/>
            <person name="Karaoz U."/>
            <person name="Brodie E.L."/>
            <person name="Williams K.H."/>
            <person name="Hubbard S.S."/>
            <person name="Banfield J.F."/>
        </authorList>
    </citation>
    <scope>NUCLEOTIDE SEQUENCE [LARGE SCALE GENOMIC DNA]</scope>
</reference>
<accession>A0A1F8GTV1</accession>
<dbReference type="STRING" id="1802701.A3A33_03875"/>
<dbReference type="InterPro" id="IPR000086">
    <property type="entry name" value="NUDIX_hydrolase_dom"/>
</dbReference>